<evidence type="ECO:0000313" key="3">
    <source>
        <dbReference type="Proteomes" id="UP000242146"/>
    </source>
</evidence>
<reference evidence="2 3" key="1">
    <citation type="submission" date="2016-07" db="EMBL/GenBank/DDBJ databases">
        <title>Pervasive Adenine N6-methylation of Active Genes in Fungi.</title>
        <authorList>
            <consortium name="DOE Joint Genome Institute"/>
            <person name="Mondo S.J."/>
            <person name="Dannebaum R.O."/>
            <person name="Kuo R.C."/>
            <person name="Labutti K."/>
            <person name="Haridas S."/>
            <person name="Kuo A."/>
            <person name="Salamov A."/>
            <person name="Ahrendt S.R."/>
            <person name="Lipzen A."/>
            <person name="Sullivan W."/>
            <person name="Andreopoulos W.B."/>
            <person name="Clum A."/>
            <person name="Lindquist E."/>
            <person name="Daum C."/>
            <person name="Ramamoorthy G.K."/>
            <person name="Gryganskyi A."/>
            <person name="Culley D."/>
            <person name="Magnuson J.K."/>
            <person name="James T.Y."/>
            <person name="O'Malley M.A."/>
            <person name="Stajich J.E."/>
            <person name="Spatafora J.W."/>
            <person name="Visel A."/>
            <person name="Grigoriev I.V."/>
        </authorList>
    </citation>
    <scope>NUCLEOTIDE SEQUENCE [LARGE SCALE GENOMIC DNA]</scope>
    <source>
        <strain evidence="2 3">NRRL 3301</strain>
    </source>
</reference>
<organism evidence="2 3">
    <name type="scientific">Hesseltinella vesiculosa</name>
    <dbReference type="NCBI Taxonomy" id="101127"/>
    <lineage>
        <taxon>Eukaryota</taxon>
        <taxon>Fungi</taxon>
        <taxon>Fungi incertae sedis</taxon>
        <taxon>Mucoromycota</taxon>
        <taxon>Mucoromycotina</taxon>
        <taxon>Mucoromycetes</taxon>
        <taxon>Mucorales</taxon>
        <taxon>Cunninghamellaceae</taxon>
        <taxon>Hesseltinella</taxon>
    </lineage>
</organism>
<evidence type="ECO:0000313" key="2">
    <source>
        <dbReference type="EMBL" id="ORX58662.1"/>
    </source>
</evidence>
<comment type="caution">
    <text evidence="2">The sequence shown here is derived from an EMBL/GenBank/DDBJ whole genome shotgun (WGS) entry which is preliminary data.</text>
</comment>
<protein>
    <submittedName>
        <fullName evidence="2">Uncharacterized protein</fullName>
    </submittedName>
</protein>
<gene>
    <name evidence="2" type="ORF">DM01DRAFT_21158</name>
</gene>
<proteinExistence type="predicted"/>
<sequence length="149" mass="17239">MQRTDNLRLHPQMKALCLTYLHNAFSVQQSHDVAQCMIKGMKKRGELQMYFFFQTNNKACNIGLPILYTVFKRQGPSRMSHSTAIVFGSFSFFFFFYRLCSAPTLSKKDFSSLRLSASCSIPIKHLIHSMNQHIERLETKLDCFLITGK</sequence>
<keyword evidence="1" id="KW-0812">Transmembrane</keyword>
<keyword evidence="1" id="KW-1133">Transmembrane helix</keyword>
<feature type="transmembrane region" description="Helical" evidence="1">
    <location>
        <begin position="82"/>
        <end position="99"/>
    </location>
</feature>
<dbReference type="AlphaFoldDB" id="A0A1X2GPJ7"/>
<name>A0A1X2GPJ7_9FUNG</name>
<dbReference type="EMBL" id="MCGT01000006">
    <property type="protein sequence ID" value="ORX58662.1"/>
    <property type="molecule type" value="Genomic_DNA"/>
</dbReference>
<accession>A0A1X2GPJ7</accession>
<evidence type="ECO:0000256" key="1">
    <source>
        <dbReference type="SAM" id="Phobius"/>
    </source>
</evidence>
<dbReference type="Proteomes" id="UP000242146">
    <property type="component" value="Unassembled WGS sequence"/>
</dbReference>
<keyword evidence="1" id="KW-0472">Membrane</keyword>
<keyword evidence="3" id="KW-1185">Reference proteome</keyword>